<keyword evidence="3" id="KW-1185">Reference proteome</keyword>
<dbReference type="Pfam" id="PF02581">
    <property type="entry name" value="TMP-TENI"/>
    <property type="match status" value="1"/>
</dbReference>
<dbReference type="SUPFAM" id="SSF51391">
    <property type="entry name" value="Thiamin phosphate synthase"/>
    <property type="match status" value="1"/>
</dbReference>
<feature type="domain" description="Thiamine phosphate synthase/TenI" evidence="1">
    <location>
        <begin position="74"/>
        <end position="157"/>
    </location>
</feature>
<organism evidence="2 3">
    <name type="scientific">Sphingomonas citri</name>
    <dbReference type="NCBI Taxonomy" id="2862499"/>
    <lineage>
        <taxon>Bacteria</taxon>
        <taxon>Pseudomonadati</taxon>
        <taxon>Pseudomonadota</taxon>
        <taxon>Alphaproteobacteria</taxon>
        <taxon>Sphingomonadales</taxon>
        <taxon>Sphingomonadaceae</taxon>
        <taxon>Sphingomonas</taxon>
    </lineage>
</organism>
<evidence type="ECO:0000259" key="1">
    <source>
        <dbReference type="Pfam" id="PF02581"/>
    </source>
</evidence>
<dbReference type="Gene3D" id="3.20.20.70">
    <property type="entry name" value="Aldolase class I"/>
    <property type="match status" value="1"/>
</dbReference>
<reference evidence="2 3" key="1">
    <citation type="submission" date="2021-07" db="EMBL/GenBank/DDBJ databases">
        <title>Sphingomonas sp.</title>
        <authorList>
            <person name="Feng G."/>
            <person name="Li J."/>
            <person name="Pan M."/>
        </authorList>
    </citation>
    <scope>NUCLEOTIDE SEQUENCE [LARGE SCALE GENOMIC DNA]</scope>
    <source>
        <strain evidence="2 3">RRHST34</strain>
    </source>
</reference>
<dbReference type="InterPro" id="IPR013785">
    <property type="entry name" value="Aldolase_TIM"/>
</dbReference>
<comment type="caution">
    <text evidence="2">The sequence shown here is derived from an EMBL/GenBank/DDBJ whole genome shotgun (WGS) entry which is preliminary data.</text>
</comment>
<accession>A0ABS7BRY9</accession>
<proteinExistence type="predicted"/>
<evidence type="ECO:0000313" key="2">
    <source>
        <dbReference type="EMBL" id="MBW6532363.1"/>
    </source>
</evidence>
<evidence type="ECO:0000313" key="3">
    <source>
        <dbReference type="Proteomes" id="UP000759103"/>
    </source>
</evidence>
<protein>
    <submittedName>
        <fullName evidence="2">Thiamine phosphate synthase</fullName>
    </submittedName>
</protein>
<dbReference type="InterPro" id="IPR036206">
    <property type="entry name" value="ThiamineP_synth_sf"/>
</dbReference>
<dbReference type="InterPro" id="IPR022998">
    <property type="entry name" value="ThiamineP_synth_TenI"/>
</dbReference>
<dbReference type="EMBL" id="JAHXZN010000007">
    <property type="protein sequence ID" value="MBW6532363.1"/>
    <property type="molecule type" value="Genomic_DNA"/>
</dbReference>
<sequence>MTDERQGETLWRALERLPRGGGIVFRHHTTPAPARARLFARVAAVARRRGLVLVRAGATPFRGECGRHARRGSDLVTWPAHTRREAIAAVRAGATLVFVSPVFATRSHPGARALGPLRAAAIARGLPVPAIALGGVDERRYRLRLRALGFAGYAAIDAWGRRAG</sequence>
<name>A0ABS7BRY9_9SPHN</name>
<gene>
    <name evidence="2" type="ORF">KZ820_16600</name>
</gene>
<dbReference type="Proteomes" id="UP000759103">
    <property type="component" value="Unassembled WGS sequence"/>
</dbReference>